<reference evidence="2 3" key="1">
    <citation type="submission" date="2019-11" db="EMBL/GenBank/DDBJ databases">
        <title>Characterisation of Fundicoccus ignavus gen. nov. sp. nov., a novel genus of the family Aerococcaceae from bulk tank milk.</title>
        <authorList>
            <person name="Siebert A."/>
            <person name="Huptas C."/>
            <person name="Wenning M."/>
            <person name="Scherer S."/>
            <person name="Doll E.V."/>
        </authorList>
    </citation>
    <scope>NUCLEOTIDE SEQUENCE [LARGE SCALE GENOMIC DNA]</scope>
    <source>
        <strain evidence="2 3">DSM 109652</strain>
    </source>
</reference>
<evidence type="ECO:0000313" key="3">
    <source>
        <dbReference type="Proteomes" id="UP000440066"/>
    </source>
</evidence>
<comment type="caution">
    <text evidence="2">The sequence shown here is derived from an EMBL/GenBank/DDBJ whole genome shotgun (WGS) entry which is preliminary data.</text>
</comment>
<dbReference type="RefSeq" id="WP_153832186.1">
    <property type="nucleotide sequence ID" value="NZ_WJQT01000006.1"/>
</dbReference>
<evidence type="ECO:0000256" key="1">
    <source>
        <dbReference type="SAM" id="Coils"/>
    </source>
</evidence>
<dbReference type="AlphaFoldDB" id="A0A844C8L9"/>
<proteinExistence type="predicted"/>
<name>A0A844C8L9_9LACT</name>
<keyword evidence="1" id="KW-0175">Coiled coil</keyword>
<feature type="coiled-coil region" evidence="1">
    <location>
        <begin position="4"/>
        <end position="31"/>
    </location>
</feature>
<sequence length="99" mass="11446">MSRMKLYKQVLEDAQNLNDSLIELLNFMNNDHPVEEVASEIHPVSFEAIQVFLAEKSRQGFTTEIRSLIRQFGSNKLSELEPKVYPELWKAVEALAHED</sequence>
<gene>
    <name evidence="2" type="ORF">GF867_05960</name>
</gene>
<evidence type="ECO:0000313" key="2">
    <source>
        <dbReference type="EMBL" id="MRJ47103.1"/>
    </source>
</evidence>
<organism evidence="2 3">
    <name type="scientific">Fundicoccus ignavus</name>
    <dbReference type="NCBI Taxonomy" id="2664442"/>
    <lineage>
        <taxon>Bacteria</taxon>
        <taxon>Bacillati</taxon>
        <taxon>Bacillota</taxon>
        <taxon>Bacilli</taxon>
        <taxon>Lactobacillales</taxon>
        <taxon>Aerococcaceae</taxon>
        <taxon>Fundicoccus</taxon>
    </lineage>
</organism>
<protein>
    <submittedName>
        <fullName evidence="2">Uncharacterized protein</fullName>
    </submittedName>
</protein>
<dbReference type="Proteomes" id="UP000440066">
    <property type="component" value="Unassembled WGS sequence"/>
</dbReference>
<accession>A0A844C8L9</accession>
<dbReference type="EMBL" id="WJQT01000006">
    <property type="protein sequence ID" value="MRJ47103.1"/>
    <property type="molecule type" value="Genomic_DNA"/>
</dbReference>